<dbReference type="InterPro" id="IPR000620">
    <property type="entry name" value="EamA_dom"/>
</dbReference>
<feature type="transmembrane region" description="Helical" evidence="2">
    <location>
        <begin position="154"/>
        <end position="171"/>
    </location>
</feature>
<dbReference type="InterPro" id="IPR052756">
    <property type="entry name" value="Alkyne_AA_exporter"/>
</dbReference>
<dbReference type="SUPFAM" id="SSF103481">
    <property type="entry name" value="Multidrug resistance efflux transporter EmrE"/>
    <property type="match status" value="2"/>
</dbReference>
<feature type="transmembrane region" description="Helical" evidence="2">
    <location>
        <begin position="128"/>
        <end position="148"/>
    </location>
</feature>
<feature type="transmembrane region" description="Helical" evidence="2">
    <location>
        <begin position="247"/>
        <end position="266"/>
    </location>
</feature>
<feature type="domain" description="EamA" evidence="3">
    <location>
        <begin position="18"/>
        <end position="143"/>
    </location>
</feature>
<dbReference type="EMBL" id="BAAANY010000020">
    <property type="protein sequence ID" value="GAA1697558.1"/>
    <property type="molecule type" value="Genomic_DNA"/>
</dbReference>
<dbReference type="InterPro" id="IPR037185">
    <property type="entry name" value="EmrE-like"/>
</dbReference>
<keyword evidence="2" id="KW-0812">Transmembrane</keyword>
<dbReference type="RefSeq" id="WP_344313189.1">
    <property type="nucleotide sequence ID" value="NZ_BAAANY010000020.1"/>
</dbReference>
<feature type="transmembrane region" description="Helical" evidence="2">
    <location>
        <begin position="214"/>
        <end position="240"/>
    </location>
</feature>
<dbReference type="PANTHER" id="PTHR12715">
    <property type="entry name" value="TRANSPORTER, DRUG/METABOLITE EXPORTER FAMILY"/>
    <property type="match status" value="1"/>
</dbReference>
<evidence type="ECO:0000259" key="3">
    <source>
        <dbReference type="Pfam" id="PF00892"/>
    </source>
</evidence>
<organism evidence="4 5">
    <name type="scientific">Fodinicola feengrottensis</name>
    <dbReference type="NCBI Taxonomy" id="435914"/>
    <lineage>
        <taxon>Bacteria</taxon>
        <taxon>Bacillati</taxon>
        <taxon>Actinomycetota</taxon>
        <taxon>Actinomycetes</taxon>
        <taxon>Mycobacteriales</taxon>
        <taxon>Fodinicola</taxon>
    </lineage>
</organism>
<feature type="transmembrane region" description="Helical" evidence="2">
    <location>
        <begin position="183"/>
        <end position="202"/>
    </location>
</feature>
<comment type="similarity">
    <text evidence="1">Belongs to the EamA transporter family.</text>
</comment>
<dbReference type="Proteomes" id="UP001500618">
    <property type="component" value="Unassembled WGS sequence"/>
</dbReference>
<sequence length="305" mass="31041">MITHPRLSTAAPLAAAGITVLLWASAFVGIRGIGGTFSAGPLALGRLLIGTLVLGVLLLRRGFVRPSRRTLLLILLSGLLWFGLYNVALNAAERHLDAGTAAMLVNVGPVVLAILAGTFLKEGFPPRLLIGSGIAVCGALVIGTSTAGGRHGDLLGVGLCLVAAVAYAVGVTAQKPALKELPALQVTWMGCAIGMVGCLPFAPQLWTETAHASVGAIAGLVYLGVFPTAVAFTTWAYALARTDAGKLGATTYLVPLVAALLSWAVLSEVPAPLALAGGALCLTGVAVTRLRKRPAPVPILAKEPG</sequence>
<feature type="domain" description="EamA" evidence="3">
    <location>
        <begin position="155"/>
        <end position="288"/>
    </location>
</feature>
<feature type="transmembrane region" description="Helical" evidence="2">
    <location>
        <begin position="98"/>
        <end position="116"/>
    </location>
</feature>
<dbReference type="PANTHER" id="PTHR12715:SF4">
    <property type="entry name" value="EAMA DOMAIN-CONTAINING PROTEIN"/>
    <property type="match status" value="1"/>
</dbReference>
<name>A0ABP4U1U1_9ACTN</name>
<keyword evidence="5" id="KW-1185">Reference proteome</keyword>
<keyword evidence="2" id="KW-1133">Transmembrane helix</keyword>
<evidence type="ECO:0000256" key="2">
    <source>
        <dbReference type="SAM" id="Phobius"/>
    </source>
</evidence>
<comment type="caution">
    <text evidence="4">The sequence shown here is derived from an EMBL/GenBank/DDBJ whole genome shotgun (WGS) entry which is preliminary data.</text>
</comment>
<feature type="transmembrane region" description="Helical" evidence="2">
    <location>
        <begin position="39"/>
        <end position="59"/>
    </location>
</feature>
<evidence type="ECO:0000256" key="1">
    <source>
        <dbReference type="ARBA" id="ARBA00007362"/>
    </source>
</evidence>
<feature type="transmembrane region" description="Helical" evidence="2">
    <location>
        <begin position="71"/>
        <end position="92"/>
    </location>
</feature>
<feature type="transmembrane region" description="Helical" evidence="2">
    <location>
        <begin position="12"/>
        <end position="33"/>
    </location>
</feature>
<keyword evidence="2" id="KW-0472">Membrane</keyword>
<reference evidence="5" key="1">
    <citation type="journal article" date="2019" name="Int. J. Syst. Evol. Microbiol.">
        <title>The Global Catalogue of Microorganisms (GCM) 10K type strain sequencing project: providing services to taxonomists for standard genome sequencing and annotation.</title>
        <authorList>
            <consortium name="The Broad Institute Genomics Platform"/>
            <consortium name="The Broad Institute Genome Sequencing Center for Infectious Disease"/>
            <person name="Wu L."/>
            <person name="Ma J."/>
        </authorList>
    </citation>
    <scope>NUCLEOTIDE SEQUENCE [LARGE SCALE GENOMIC DNA]</scope>
    <source>
        <strain evidence="5">JCM 14718</strain>
    </source>
</reference>
<evidence type="ECO:0000313" key="4">
    <source>
        <dbReference type="EMBL" id="GAA1697558.1"/>
    </source>
</evidence>
<accession>A0ABP4U1U1</accession>
<gene>
    <name evidence="4" type="ORF">GCM10009765_53660</name>
</gene>
<dbReference type="Pfam" id="PF00892">
    <property type="entry name" value="EamA"/>
    <property type="match status" value="2"/>
</dbReference>
<proteinExistence type="inferred from homology"/>
<protein>
    <submittedName>
        <fullName evidence="4">DMT family transporter</fullName>
    </submittedName>
</protein>
<evidence type="ECO:0000313" key="5">
    <source>
        <dbReference type="Proteomes" id="UP001500618"/>
    </source>
</evidence>
<feature type="transmembrane region" description="Helical" evidence="2">
    <location>
        <begin position="272"/>
        <end position="290"/>
    </location>
</feature>